<evidence type="ECO:0000256" key="4">
    <source>
        <dbReference type="ARBA" id="ARBA00022723"/>
    </source>
</evidence>
<dbReference type="InterPro" id="IPR016047">
    <property type="entry name" value="M23ase_b-sheet_dom"/>
</dbReference>
<dbReference type="InterPro" id="IPR011055">
    <property type="entry name" value="Dup_hybrid_motif"/>
</dbReference>
<feature type="compositionally biased region" description="Low complexity" evidence="8">
    <location>
        <begin position="83"/>
        <end position="95"/>
    </location>
</feature>
<keyword evidence="7" id="KW-0482">Metalloprotease</keyword>
<dbReference type="EMBL" id="JQSG02000006">
    <property type="protein sequence ID" value="OBS08589.1"/>
    <property type="molecule type" value="Genomic_DNA"/>
</dbReference>
<evidence type="ECO:0000256" key="7">
    <source>
        <dbReference type="ARBA" id="ARBA00023049"/>
    </source>
</evidence>
<dbReference type="InterPro" id="IPR045834">
    <property type="entry name" value="Csd3_N2"/>
</dbReference>
<dbReference type="InterPro" id="IPR018392">
    <property type="entry name" value="LysM"/>
</dbReference>
<feature type="transmembrane region" description="Helical" evidence="9">
    <location>
        <begin position="21"/>
        <end position="40"/>
    </location>
</feature>
<evidence type="ECO:0000256" key="5">
    <source>
        <dbReference type="ARBA" id="ARBA00022801"/>
    </source>
</evidence>
<comment type="subcellular location">
    <subcellularLocation>
        <location evidence="2">Cell envelope</location>
    </subcellularLocation>
</comment>
<dbReference type="SUPFAM" id="SSF51261">
    <property type="entry name" value="Duplicated hybrid motif"/>
    <property type="match status" value="1"/>
</dbReference>
<evidence type="ECO:0000259" key="10">
    <source>
        <dbReference type="PROSITE" id="PS51782"/>
    </source>
</evidence>
<organism evidence="11 12">
    <name type="scientific">Acidihalobacter prosperus</name>
    <dbReference type="NCBI Taxonomy" id="160660"/>
    <lineage>
        <taxon>Bacteria</taxon>
        <taxon>Pseudomonadati</taxon>
        <taxon>Pseudomonadota</taxon>
        <taxon>Gammaproteobacteria</taxon>
        <taxon>Chromatiales</taxon>
        <taxon>Ectothiorhodospiraceae</taxon>
        <taxon>Acidihalobacter</taxon>
    </lineage>
</organism>
<reference evidence="11 12" key="1">
    <citation type="journal article" date="2014" name="Genome Announc.">
        <title>Draft Genome Sequence of the Iron-Oxidizing, Acidophilic, and Halotolerant 'Thiobacillus prosperus' Type Strain DSM 5130.</title>
        <authorList>
            <person name="Ossandon F.J."/>
            <person name="Cardenas J.P."/>
            <person name="Corbett M."/>
            <person name="Quatrini R."/>
            <person name="Holmes D.S."/>
            <person name="Watkin E."/>
        </authorList>
    </citation>
    <scope>NUCLEOTIDE SEQUENCE [LARGE SCALE GENOMIC DNA]</scope>
    <source>
        <strain evidence="11 12">DSM 5130</strain>
    </source>
</reference>
<protein>
    <recommendedName>
        <fullName evidence="10">LysM domain-containing protein</fullName>
    </recommendedName>
</protein>
<comment type="cofactor">
    <cofactor evidence="1">
        <name>Zn(2+)</name>
        <dbReference type="ChEBI" id="CHEBI:29105"/>
    </cofactor>
</comment>
<keyword evidence="12" id="KW-1185">Reference proteome</keyword>
<dbReference type="GO" id="GO:0030313">
    <property type="term" value="C:cell envelope"/>
    <property type="evidence" value="ECO:0007669"/>
    <property type="project" value="UniProtKB-SubCell"/>
</dbReference>
<accession>A0A1A6C214</accession>
<keyword evidence="5" id="KW-0378">Hydrolase</keyword>
<dbReference type="GO" id="GO:0004222">
    <property type="term" value="F:metalloendopeptidase activity"/>
    <property type="evidence" value="ECO:0007669"/>
    <property type="project" value="TreeGrafter"/>
</dbReference>
<evidence type="ECO:0000256" key="8">
    <source>
        <dbReference type="SAM" id="MobiDB-lite"/>
    </source>
</evidence>
<evidence type="ECO:0000256" key="2">
    <source>
        <dbReference type="ARBA" id="ARBA00004196"/>
    </source>
</evidence>
<dbReference type="PANTHER" id="PTHR21666:SF288">
    <property type="entry name" value="CELL DIVISION PROTEIN YTFB"/>
    <property type="match status" value="1"/>
</dbReference>
<evidence type="ECO:0000256" key="6">
    <source>
        <dbReference type="ARBA" id="ARBA00022833"/>
    </source>
</evidence>
<dbReference type="FunFam" id="2.70.70.10:FF:000002">
    <property type="entry name" value="Murein DD-endopeptidase MepM"/>
    <property type="match status" value="1"/>
</dbReference>
<feature type="region of interest" description="Disordered" evidence="8">
    <location>
        <begin position="83"/>
        <end position="102"/>
    </location>
</feature>
<keyword evidence="9" id="KW-0472">Membrane</keyword>
<dbReference type="Gene3D" id="3.10.450.350">
    <property type="match status" value="2"/>
</dbReference>
<comment type="caution">
    <text evidence="11">The sequence shown here is derived from an EMBL/GenBank/DDBJ whole genome shotgun (WGS) entry which is preliminary data.</text>
</comment>
<dbReference type="Pfam" id="PF19425">
    <property type="entry name" value="Csd3_N2"/>
    <property type="match status" value="1"/>
</dbReference>
<keyword evidence="4" id="KW-0479">Metal-binding</keyword>
<keyword evidence="9" id="KW-1133">Transmembrane helix</keyword>
<dbReference type="GO" id="GO:0006508">
    <property type="term" value="P:proteolysis"/>
    <property type="evidence" value="ECO:0007669"/>
    <property type="project" value="UniProtKB-KW"/>
</dbReference>
<evidence type="ECO:0000256" key="1">
    <source>
        <dbReference type="ARBA" id="ARBA00001947"/>
    </source>
</evidence>
<evidence type="ECO:0000256" key="3">
    <source>
        <dbReference type="ARBA" id="ARBA00022670"/>
    </source>
</evidence>
<dbReference type="PANTHER" id="PTHR21666">
    <property type="entry name" value="PEPTIDASE-RELATED"/>
    <property type="match status" value="1"/>
</dbReference>
<dbReference type="Proteomes" id="UP000029273">
    <property type="component" value="Unassembled WGS sequence"/>
</dbReference>
<keyword evidence="9" id="KW-0812">Transmembrane</keyword>
<sequence>MLRQDFKDRPDRRSTNARWRLRYTLFAAGVGILGVALAGMSTKDDDTRDLRPTNHLRMAGDHNEKAPAAARRLLTLQLPHPAVAPPAASAQPVPSTTEQTSTTIQHKVETGDTLSAILASVGAAEALGKLLQADRHIGRLNQISPGQMVEIAIADGELQRLDMSNGTGSLTRYVRADSGYRASVIERHYEHRKAQAHGVIKDSLFIDAQKAGLSDAQIMALADIFAWDIDFAQDIRPGDHFTVIYDTLYDQGEKIGDGPILAAEFTTRGHRYQAVRFAHDERVDYYAPDGRSLRKAFLRTPVKFTRISSRFGMRKHPILNRMRAHKGVDYAAPIGTPVRAAGDGKAVFVGWKGGYGRVVILRHGHSYSTVYGHLSRFARGIKPGTRVRQGEVIAYVGRSGLATGPHLHYEFRVNGVHRNPLTVTLPAATPLPTRYKAAFERRSTPLLAMMTEYRRTALALNDARP</sequence>
<dbReference type="AlphaFoldDB" id="A0A1A6C214"/>
<evidence type="ECO:0000256" key="9">
    <source>
        <dbReference type="SAM" id="Phobius"/>
    </source>
</evidence>
<evidence type="ECO:0000313" key="11">
    <source>
        <dbReference type="EMBL" id="OBS08589.1"/>
    </source>
</evidence>
<keyword evidence="3" id="KW-0645">Protease</keyword>
<dbReference type="CDD" id="cd12797">
    <property type="entry name" value="M23_peptidase"/>
    <property type="match status" value="1"/>
</dbReference>
<dbReference type="GO" id="GO:0046872">
    <property type="term" value="F:metal ion binding"/>
    <property type="evidence" value="ECO:0007669"/>
    <property type="project" value="UniProtKB-KW"/>
</dbReference>
<dbReference type="Gene3D" id="2.70.70.10">
    <property type="entry name" value="Glucose Permease (Domain IIA)"/>
    <property type="match status" value="1"/>
</dbReference>
<dbReference type="Pfam" id="PF01551">
    <property type="entry name" value="Peptidase_M23"/>
    <property type="match status" value="1"/>
</dbReference>
<dbReference type="PROSITE" id="PS51782">
    <property type="entry name" value="LYSM"/>
    <property type="match status" value="1"/>
</dbReference>
<proteinExistence type="predicted"/>
<evidence type="ECO:0000313" key="12">
    <source>
        <dbReference type="Proteomes" id="UP000029273"/>
    </source>
</evidence>
<gene>
    <name evidence="11" type="ORF">Thpro_022839</name>
</gene>
<dbReference type="InterPro" id="IPR050570">
    <property type="entry name" value="Cell_wall_metabolism_enzyme"/>
</dbReference>
<keyword evidence="6" id="KW-0862">Zinc</keyword>
<feature type="domain" description="LysM" evidence="10">
    <location>
        <begin position="104"/>
        <end position="151"/>
    </location>
</feature>
<name>A0A1A6C214_9GAMM</name>